<dbReference type="Proteomes" id="UP000326678">
    <property type="component" value="Chromosome Gxm2"/>
</dbReference>
<name>A0A5P8WIX4_9NOSO</name>
<keyword evidence="2" id="KW-1185">Reference proteome</keyword>
<gene>
    <name evidence="1" type="ORF">GXM_09273</name>
</gene>
<proteinExistence type="predicted"/>
<accession>A0A5P8WIX4</accession>
<organism evidence="1 2">
    <name type="scientific">Nostoc sphaeroides CCNUC1</name>
    <dbReference type="NCBI Taxonomy" id="2653204"/>
    <lineage>
        <taxon>Bacteria</taxon>
        <taxon>Bacillati</taxon>
        <taxon>Cyanobacteriota</taxon>
        <taxon>Cyanophyceae</taxon>
        <taxon>Nostocales</taxon>
        <taxon>Nostocaceae</taxon>
        <taxon>Nostoc</taxon>
    </lineage>
</organism>
<protein>
    <submittedName>
        <fullName evidence="1">Uncharacterized protein</fullName>
    </submittedName>
</protein>
<sequence length="76" mass="8615">MSLQELKEQAFKLSVSDRLALVSAIIDSLQNTLSSQPNRKALIQQMRGLLKTDQPSPTDAEVAEMLQERRVEKYVQ</sequence>
<dbReference type="KEGG" id="nsh:GXM_09273"/>
<evidence type="ECO:0000313" key="2">
    <source>
        <dbReference type="Proteomes" id="UP000326678"/>
    </source>
</evidence>
<reference evidence="1 2" key="1">
    <citation type="submission" date="2019-10" db="EMBL/GenBank/DDBJ databases">
        <title>Genomic and transcriptomic insights into the perfect genentic adaptation of a filamentous nitrogen-fixing cyanobacterium to rice fields.</title>
        <authorList>
            <person name="Chen Z."/>
        </authorList>
    </citation>
    <scope>NUCLEOTIDE SEQUENCE [LARGE SCALE GENOMIC DNA]</scope>
    <source>
        <strain evidence="1">CCNUC1</strain>
    </source>
</reference>
<dbReference type="AlphaFoldDB" id="A0A5P8WIX4"/>
<dbReference type="RefSeq" id="WP_152592131.1">
    <property type="nucleotide sequence ID" value="NZ_CP045227.1"/>
</dbReference>
<dbReference type="EMBL" id="CP045227">
    <property type="protein sequence ID" value="QFS51779.1"/>
    <property type="molecule type" value="Genomic_DNA"/>
</dbReference>
<evidence type="ECO:0000313" key="1">
    <source>
        <dbReference type="EMBL" id="QFS51779.1"/>
    </source>
</evidence>